<accession>A0A0E9WK16</accession>
<evidence type="ECO:0000313" key="1">
    <source>
        <dbReference type="EMBL" id="JAH89808.1"/>
    </source>
</evidence>
<name>A0A0E9WK16_ANGAN</name>
<dbReference type="EMBL" id="GBXM01018769">
    <property type="protein sequence ID" value="JAH89808.1"/>
    <property type="molecule type" value="Transcribed_RNA"/>
</dbReference>
<reference evidence="1" key="1">
    <citation type="submission" date="2014-11" db="EMBL/GenBank/DDBJ databases">
        <authorList>
            <person name="Amaro Gonzalez C."/>
        </authorList>
    </citation>
    <scope>NUCLEOTIDE SEQUENCE</scope>
</reference>
<dbReference type="AlphaFoldDB" id="A0A0E9WK16"/>
<proteinExistence type="predicted"/>
<organism evidence="1">
    <name type="scientific">Anguilla anguilla</name>
    <name type="common">European freshwater eel</name>
    <name type="synonym">Muraena anguilla</name>
    <dbReference type="NCBI Taxonomy" id="7936"/>
    <lineage>
        <taxon>Eukaryota</taxon>
        <taxon>Metazoa</taxon>
        <taxon>Chordata</taxon>
        <taxon>Craniata</taxon>
        <taxon>Vertebrata</taxon>
        <taxon>Euteleostomi</taxon>
        <taxon>Actinopterygii</taxon>
        <taxon>Neopterygii</taxon>
        <taxon>Teleostei</taxon>
        <taxon>Anguilliformes</taxon>
        <taxon>Anguillidae</taxon>
        <taxon>Anguilla</taxon>
    </lineage>
</organism>
<reference evidence="1" key="2">
    <citation type="journal article" date="2015" name="Fish Shellfish Immunol.">
        <title>Early steps in the European eel (Anguilla anguilla)-Vibrio vulnificus interaction in the gills: Role of the RtxA13 toxin.</title>
        <authorList>
            <person name="Callol A."/>
            <person name="Pajuelo D."/>
            <person name="Ebbesson L."/>
            <person name="Teles M."/>
            <person name="MacKenzie S."/>
            <person name="Amaro C."/>
        </authorList>
    </citation>
    <scope>NUCLEOTIDE SEQUENCE</scope>
</reference>
<sequence length="52" mass="6191">MRRRMASKIQTGRKMRNQFQWTFSSSFSTSIMRKNRVKIHVSSTLCARDILI</sequence>
<protein>
    <submittedName>
        <fullName evidence="1">Uncharacterized protein</fullName>
    </submittedName>
</protein>